<dbReference type="Proteomes" id="UP000831701">
    <property type="component" value="Chromosome 12"/>
</dbReference>
<reference evidence="1" key="1">
    <citation type="submission" date="2022-04" db="EMBL/GenBank/DDBJ databases">
        <title>Jade perch genome.</title>
        <authorList>
            <person name="Chao B."/>
        </authorList>
    </citation>
    <scope>NUCLEOTIDE SEQUENCE</scope>
    <source>
        <strain evidence="1">CB-2022</strain>
    </source>
</reference>
<comment type="caution">
    <text evidence="1">The sequence shown here is derived from an EMBL/GenBank/DDBJ whole genome shotgun (WGS) entry which is preliminary data.</text>
</comment>
<evidence type="ECO:0000313" key="2">
    <source>
        <dbReference type="Proteomes" id="UP000831701"/>
    </source>
</evidence>
<evidence type="ECO:0000313" key="1">
    <source>
        <dbReference type="EMBL" id="KAI3365333.1"/>
    </source>
</evidence>
<gene>
    <name evidence="1" type="ORF">L3Q82_010418</name>
</gene>
<name>A0ACB8WF40_9TELE</name>
<keyword evidence="2" id="KW-1185">Reference proteome</keyword>
<organism evidence="1 2">
    <name type="scientific">Scortum barcoo</name>
    <name type="common">barcoo grunter</name>
    <dbReference type="NCBI Taxonomy" id="214431"/>
    <lineage>
        <taxon>Eukaryota</taxon>
        <taxon>Metazoa</taxon>
        <taxon>Chordata</taxon>
        <taxon>Craniata</taxon>
        <taxon>Vertebrata</taxon>
        <taxon>Euteleostomi</taxon>
        <taxon>Actinopterygii</taxon>
        <taxon>Neopterygii</taxon>
        <taxon>Teleostei</taxon>
        <taxon>Neoteleostei</taxon>
        <taxon>Acanthomorphata</taxon>
        <taxon>Eupercaria</taxon>
        <taxon>Centrarchiformes</taxon>
        <taxon>Terapontoidei</taxon>
        <taxon>Terapontidae</taxon>
        <taxon>Scortum</taxon>
    </lineage>
</organism>
<accession>A0ACB8WF40</accession>
<sequence length="148" mass="16022">MVQHSTPSCPPSSSPSSETLGSTAPSVTHILHPDSEHQRSPGPVCSALSCTPCFTHDCCVATHSSNTIIKFADNISLITGDNEIGYREVRGQSPDILVQNNNLHLNVSKTKELIVDFRKRQREQHAPLSINGGESQQLQSSHQRGQAA</sequence>
<proteinExistence type="predicted"/>
<protein>
    <submittedName>
        <fullName evidence="1">Uncharacterized protein</fullName>
    </submittedName>
</protein>
<dbReference type="EMBL" id="CM041542">
    <property type="protein sequence ID" value="KAI3365333.1"/>
    <property type="molecule type" value="Genomic_DNA"/>
</dbReference>